<protein>
    <submittedName>
        <fullName evidence="1">Uncharacterized protein</fullName>
    </submittedName>
</protein>
<proteinExistence type="predicted"/>
<dbReference type="RefSeq" id="WP_184845711.1">
    <property type="nucleotide sequence ID" value="NZ_JACHMN010000003.1"/>
</dbReference>
<reference evidence="1 2" key="1">
    <citation type="submission" date="2020-08" db="EMBL/GenBank/DDBJ databases">
        <title>Sequencing the genomes of 1000 actinobacteria strains.</title>
        <authorList>
            <person name="Klenk H.-P."/>
        </authorList>
    </citation>
    <scope>NUCLEOTIDE SEQUENCE [LARGE SCALE GENOMIC DNA]</scope>
    <source>
        <strain evidence="1 2">DSM 45362</strain>
    </source>
</reference>
<sequence>MGPDVLMMHFPPELAMDRPPPGWRPRPIGTGAEIRATFARTLPGCHYRDGELHYSGDGFTISAFVDEFDDQPVLGLTIVITRDGGDPLPTTLALTAALDAGATMSTARG</sequence>
<evidence type="ECO:0000313" key="2">
    <source>
        <dbReference type="Proteomes" id="UP000587527"/>
    </source>
</evidence>
<dbReference type="Proteomes" id="UP000587527">
    <property type="component" value="Unassembled WGS sequence"/>
</dbReference>
<dbReference type="EMBL" id="JACHMN010000003">
    <property type="protein sequence ID" value="MBB5873985.1"/>
    <property type="molecule type" value="Genomic_DNA"/>
</dbReference>
<comment type="caution">
    <text evidence="1">The sequence shown here is derived from an EMBL/GenBank/DDBJ whole genome shotgun (WGS) entry which is preliminary data.</text>
</comment>
<dbReference type="AlphaFoldDB" id="A0A841C235"/>
<organism evidence="1 2">
    <name type="scientific">Allocatelliglobosispora scoriae</name>
    <dbReference type="NCBI Taxonomy" id="643052"/>
    <lineage>
        <taxon>Bacteria</taxon>
        <taxon>Bacillati</taxon>
        <taxon>Actinomycetota</taxon>
        <taxon>Actinomycetes</taxon>
        <taxon>Micromonosporales</taxon>
        <taxon>Micromonosporaceae</taxon>
        <taxon>Allocatelliglobosispora</taxon>
    </lineage>
</organism>
<accession>A0A841C235</accession>
<keyword evidence="2" id="KW-1185">Reference proteome</keyword>
<gene>
    <name evidence="1" type="ORF">F4553_007419</name>
</gene>
<name>A0A841C235_9ACTN</name>
<evidence type="ECO:0000313" key="1">
    <source>
        <dbReference type="EMBL" id="MBB5873985.1"/>
    </source>
</evidence>